<keyword evidence="1" id="KW-0472">Membrane</keyword>
<protein>
    <submittedName>
        <fullName evidence="2">Membrane protein</fullName>
    </submittedName>
</protein>
<reference evidence="2 3" key="1">
    <citation type="submission" date="2014-02" db="EMBL/GenBank/DDBJ databases">
        <title>Draft genome of Erwinia mallotivora strain BT-MARDI, a papaya dieback pathogen.</title>
        <authorList>
            <person name="Redzuan R."/>
            <person name="Abu Bakar N."/>
            <person name="Badrun R."/>
            <person name="Mohd Raih M.F."/>
            <person name="Rozano L."/>
            <person name="Mat Amin N."/>
        </authorList>
    </citation>
    <scope>NUCLEOTIDE SEQUENCE [LARGE SCALE GENOMIC DNA]</scope>
    <source>
        <strain evidence="2 3">BT-MARDI</strain>
    </source>
</reference>
<sequence length="124" mass="13722">MAVIDFLPDRLNNPPVVFKGFTAGEFLLAAVVGIVAGIAPAMPLAMVPFLGWLAFPTCMLLMPLMVIFLGGGWIASYKRGKPENYIWQRLEELRCRVGLSRALILDSRAWEMKRTRAVTRGGEA</sequence>
<keyword evidence="3" id="KW-1185">Reference proteome</keyword>
<keyword evidence="1" id="KW-0812">Transmembrane</keyword>
<evidence type="ECO:0000313" key="3">
    <source>
        <dbReference type="Proteomes" id="UP000019918"/>
    </source>
</evidence>
<evidence type="ECO:0000256" key="1">
    <source>
        <dbReference type="SAM" id="Phobius"/>
    </source>
</evidence>
<dbReference type="OrthoDB" id="8907898at2"/>
<dbReference type="AlphaFoldDB" id="A0A014M0I0"/>
<dbReference type="Proteomes" id="UP000019918">
    <property type="component" value="Unassembled WGS sequence"/>
</dbReference>
<keyword evidence="1" id="KW-1133">Transmembrane helix</keyword>
<organism evidence="2 3">
    <name type="scientific">Erwinia mallotivora</name>
    <dbReference type="NCBI Taxonomy" id="69222"/>
    <lineage>
        <taxon>Bacteria</taxon>
        <taxon>Pseudomonadati</taxon>
        <taxon>Pseudomonadota</taxon>
        <taxon>Gammaproteobacteria</taxon>
        <taxon>Enterobacterales</taxon>
        <taxon>Erwiniaceae</taxon>
        <taxon>Erwinia</taxon>
    </lineage>
</organism>
<feature type="transmembrane region" description="Helical" evidence="1">
    <location>
        <begin position="52"/>
        <end position="75"/>
    </location>
</feature>
<name>A0A014M0I0_9GAMM</name>
<evidence type="ECO:0000313" key="2">
    <source>
        <dbReference type="EMBL" id="EXU75311.1"/>
    </source>
</evidence>
<dbReference type="RefSeq" id="WP_034937620.1">
    <property type="nucleotide sequence ID" value="NZ_JFHN01000049.1"/>
</dbReference>
<accession>A0A014M0I0</accession>
<dbReference type="PATRIC" id="fig|69222.5.peg.2462"/>
<dbReference type="Pfam" id="PF11990">
    <property type="entry name" value="DUF3487"/>
    <property type="match status" value="1"/>
</dbReference>
<comment type="caution">
    <text evidence="2">The sequence shown here is derived from an EMBL/GenBank/DDBJ whole genome shotgun (WGS) entry which is preliminary data.</text>
</comment>
<feature type="transmembrane region" description="Helical" evidence="1">
    <location>
        <begin position="26"/>
        <end position="46"/>
    </location>
</feature>
<gene>
    <name evidence="2" type="ORF">BG55_11940</name>
</gene>
<dbReference type="EMBL" id="JFHN01000049">
    <property type="protein sequence ID" value="EXU75311.1"/>
    <property type="molecule type" value="Genomic_DNA"/>
</dbReference>
<proteinExistence type="predicted"/>
<dbReference type="InterPro" id="IPR021877">
    <property type="entry name" value="DUF3487"/>
</dbReference>
<dbReference type="STRING" id="69222.BG55_11940"/>
<dbReference type="NCBIfam" id="TIGR03750">
    <property type="entry name" value="conj_TIGR03750"/>
    <property type="match status" value="1"/>
</dbReference>